<feature type="signal peptide" evidence="1">
    <location>
        <begin position="1"/>
        <end position="21"/>
    </location>
</feature>
<keyword evidence="1" id="KW-0732">Signal</keyword>
<organism evidence="2 3">
    <name type="scientific">Daphnia pulex</name>
    <name type="common">Water flea</name>
    <dbReference type="NCBI Taxonomy" id="6669"/>
    <lineage>
        <taxon>Eukaryota</taxon>
        <taxon>Metazoa</taxon>
        <taxon>Ecdysozoa</taxon>
        <taxon>Arthropoda</taxon>
        <taxon>Crustacea</taxon>
        <taxon>Branchiopoda</taxon>
        <taxon>Diplostraca</taxon>
        <taxon>Cladocera</taxon>
        <taxon>Anomopoda</taxon>
        <taxon>Daphniidae</taxon>
        <taxon>Daphnia</taxon>
    </lineage>
</organism>
<dbReference type="AlphaFoldDB" id="E9G5I9"/>
<sequence>MKLFLTLVSIIVCLNLTLLKAYPQPENSPADLGGLVINAVPTSVTAEDIPPEVLSPEFPHLALKCISEDDWKTIESCEKETELKLNMTKPTIKSGASKEEIDKFLEEDKKFGPFACECLVKIMGVADEMTSQLDMAGYGKFYETTSLSSEQKTLASADFISCMTANLITPSLPVFVRWTESRNEVIGNLITASHVIACDLHSLIKNGCSDTSVSNSTLAWFLQDLQTRIAKEIIH</sequence>
<dbReference type="HOGENOM" id="CLU_1181241_0_0_1"/>
<keyword evidence="3" id="KW-1185">Reference proteome</keyword>
<proteinExistence type="predicted"/>
<feature type="chain" id="PRO_5003236682" evidence="1">
    <location>
        <begin position="22"/>
        <end position="235"/>
    </location>
</feature>
<dbReference type="KEGG" id="dpx:DAPPUDRAFT_300234"/>
<accession>E9G5I9</accession>
<dbReference type="OrthoDB" id="6339673at2759"/>
<name>E9G5I9_DAPPU</name>
<reference evidence="2 3" key="1">
    <citation type="journal article" date="2011" name="Science">
        <title>The ecoresponsive genome of Daphnia pulex.</title>
        <authorList>
            <person name="Colbourne J.K."/>
            <person name="Pfrender M.E."/>
            <person name="Gilbert D."/>
            <person name="Thomas W.K."/>
            <person name="Tucker A."/>
            <person name="Oakley T.H."/>
            <person name="Tokishita S."/>
            <person name="Aerts A."/>
            <person name="Arnold G.J."/>
            <person name="Basu M.K."/>
            <person name="Bauer D.J."/>
            <person name="Caceres C.E."/>
            <person name="Carmel L."/>
            <person name="Casola C."/>
            <person name="Choi J.H."/>
            <person name="Detter J.C."/>
            <person name="Dong Q."/>
            <person name="Dusheyko S."/>
            <person name="Eads B.D."/>
            <person name="Frohlich T."/>
            <person name="Geiler-Samerotte K.A."/>
            <person name="Gerlach D."/>
            <person name="Hatcher P."/>
            <person name="Jogdeo S."/>
            <person name="Krijgsveld J."/>
            <person name="Kriventseva E.V."/>
            <person name="Kultz D."/>
            <person name="Laforsch C."/>
            <person name="Lindquist E."/>
            <person name="Lopez J."/>
            <person name="Manak J.R."/>
            <person name="Muller J."/>
            <person name="Pangilinan J."/>
            <person name="Patwardhan R.P."/>
            <person name="Pitluck S."/>
            <person name="Pritham E.J."/>
            <person name="Rechtsteiner A."/>
            <person name="Rho M."/>
            <person name="Rogozin I.B."/>
            <person name="Sakarya O."/>
            <person name="Salamov A."/>
            <person name="Schaack S."/>
            <person name="Shapiro H."/>
            <person name="Shiga Y."/>
            <person name="Skalitzky C."/>
            <person name="Smith Z."/>
            <person name="Souvorov A."/>
            <person name="Sung W."/>
            <person name="Tang Z."/>
            <person name="Tsuchiya D."/>
            <person name="Tu H."/>
            <person name="Vos H."/>
            <person name="Wang M."/>
            <person name="Wolf Y.I."/>
            <person name="Yamagata H."/>
            <person name="Yamada T."/>
            <person name="Ye Y."/>
            <person name="Shaw J.R."/>
            <person name="Andrews J."/>
            <person name="Crease T.J."/>
            <person name="Tang H."/>
            <person name="Lucas S.M."/>
            <person name="Robertson H.M."/>
            <person name="Bork P."/>
            <person name="Koonin E.V."/>
            <person name="Zdobnov E.M."/>
            <person name="Grigoriev I.V."/>
            <person name="Lynch M."/>
            <person name="Boore J.L."/>
        </authorList>
    </citation>
    <scope>NUCLEOTIDE SEQUENCE [LARGE SCALE GENOMIC DNA]</scope>
</reference>
<protein>
    <submittedName>
        <fullName evidence="2">Uncharacterized protein</fullName>
    </submittedName>
</protein>
<dbReference type="InParanoid" id="E9G5I9"/>
<dbReference type="EMBL" id="GL732532">
    <property type="protein sequence ID" value="EFX85625.1"/>
    <property type="molecule type" value="Genomic_DNA"/>
</dbReference>
<gene>
    <name evidence="2" type="ORF">DAPPUDRAFT_300234</name>
</gene>
<evidence type="ECO:0000256" key="1">
    <source>
        <dbReference type="SAM" id="SignalP"/>
    </source>
</evidence>
<evidence type="ECO:0000313" key="3">
    <source>
        <dbReference type="Proteomes" id="UP000000305"/>
    </source>
</evidence>
<dbReference type="Proteomes" id="UP000000305">
    <property type="component" value="Unassembled WGS sequence"/>
</dbReference>
<evidence type="ECO:0000313" key="2">
    <source>
        <dbReference type="EMBL" id="EFX85625.1"/>
    </source>
</evidence>